<feature type="domain" description="Cytidyltransferase-like" evidence="5">
    <location>
        <begin position="6"/>
        <end position="131"/>
    </location>
</feature>
<evidence type="ECO:0000256" key="4">
    <source>
        <dbReference type="HAMAP-Rule" id="MF_00243"/>
    </source>
</evidence>
<keyword evidence="4" id="KW-0067">ATP-binding</keyword>
<dbReference type="PANTHER" id="PTHR21342:SF0">
    <property type="entry name" value="BIFUNCTIONAL NMN ADENYLYLTRANSFERASE_NUDIX HYDROLASE"/>
    <property type="match status" value="1"/>
</dbReference>
<dbReference type="Gene3D" id="3.40.50.620">
    <property type="entry name" value="HUPs"/>
    <property type="match status" value="1"/>
</dbReference>
<keyword evidence="4" id="KW-0662">Pyridine nucleotide biosynthesis</keyword>
<dbReference type="GO" id="GO:0000309">
    <property type="term" value="F:nicotinamide-nucleotide adenylyltransferase activity"/>
    <property type="evidence" value="ECO:0007669"/>
    <property type="project" value="UniProtKB-UniRule"/>
</dbReference>
<evidence type="ECO:0000313" key="7">
    <source>
        <dbReference type="Proteomes" id="UP000183403"/>
    </source>
</evidence>
<dbReference type="SUPFAM" id="SSF52374">
    <property type="entry name" value="Nucleotidylyl transferase"/>
    <property type="match status" value="1"/>
</dbReference>
<evidence type="ECO:0000256" key="3">
    <source>
        <dbReference type="ARBA" id="ARBA00022695"/>
    </source>
</evidence>
<dbReference type="GO" id="GO:0005737">
    <property type="term" value="C:cytoplasm"/>
    <property type="evidence" value="ECO:0007669"/>
    <property type="project" value="UniProtKB-SubCell"/>
</dbReference>
<evidence type="ECO:0000313" key="6">
    <source>
        <dbReference type="EMBL" id="OIR14381.1"/>
    </source>
</evidence>
<sequence length="158" mass="17981">MKKGLILGRFQPLHMGHLSLFETVIDNGDELLICIGSSNEERTENNPYSSSERIKMVEAVLSNYNCKYAIFEIPDINNNDLYVKHLESIVPEFDIVYSGNALVKTLFERSGYNVIIPKLLNREVWQGVSIRQAMKDGDDWEMDVPAVVTEIISEIKLS</sequence>
<dbReference type="InterPro" id="IPR006418">
    <property type="entry name" value="NMN_Atrans_arc"/>
</dbReference>
<proteinExistence type="inferred from homology"/>
<dbReference type="AlphaFoldDB" id="A0A1J5TDH3"/>
<gene>
    <name evidence="6" type="ORF">BEU03_01780</name>
</gene>
<evidence type="ECO:0000256" key="1">
    <source>
        <dbReference type="ARBA" id="ARBA00010124"/>
    </source>
</evidence>
<evidence type="ECO:0000259" key="5">
    <source>
        <dbReference type="Pfam" id="PF01467"/>
    </source>
</evidence>
<comment type="caution">
    <text evidence="6">The sequence shown here is derived from an EMBL/GenBank/DDBJ whole genome shotgun (WGS) entry which is preliminary data.</text>
</comment>
<comment type="catalytic activity">
    <reaction evidence="4">
        <text>beta-nicotinamide D-ribonucleotide + ATP + H(+) = diphosphate + NAD(+)</text>
        <dbReference type="Rhea" id="RHEA:21360"/>
        <dbReference type="ChEBI" id="CHEBI:14649"/>
        <dbReference type="ChEBI" id="CHEBI:15378"/>
        <dbReference type="ChEBI" id="CHEBI:30616"/>
        <dbReference type="ChEBI" id="CHEBI:33019"/>
        <dbReference type="ChEBI" id="CHEBI:57540"/>
        <dbReference type="EC" id="2.7.7.1"/>
    </reaction>
</comment>
<keyword evidence="4" id="KW-0520">NAD</keyword>
<keyword evidence="2 4" id="KW-0808">Transferase</keyword>
<dbReference type="Proteomes" id="UP000183403">
    <property type="component" value="Unassembled WGS sequence"/>
</dbReference>
<organism evidence="6 7">
    <name type="scientific">Marine Group III euryarchaeote CG-Epi6</name>
    <dbReference type="NCBI Taxonomy" id="1889000"/>
    <lineage>
        <taxon>Archaea</taxon>
        <taxon>Methanobacteriati</taxon>
        <taxon>Thermoplasmatota</taxon>
        <taxon>Thermoplasmata</taxon>
        <taxon>Candidatus Thermoprofundales</taxon>
    </lineage>
</organism>
<keyword evidence="4" id="KW-0963">Cytoplasm</keyword>
<dbReference type="PANTHER" id="PTHR21342">
    <property type="entry name" value="PHOSPHOPANTETHEINE ADENYLYLTRANSFERASE"/>
    <property type="match status" value="1"/>
</dbReference>
<dbReference type="Pfam" id="PF01467">
    <property type="entry name" value="CTP_transf_like"/>
    <property type="match status" value="1"/>
</dbReference>
<keyword evidence="3 4" id="KW-0548">Nucleotidyltransferase</keyword>
<evidence type="ECO:0000256" key="2">
    <source>
        <dbReference type="ARBA" id="ARBA00022679"/>
    </source>
</evidence>
<name>A0A1J5TDH3_9ARCH</name>
<dbReference type="NCBIfam" id="TIGR00125">
    <property type="entry name" value="cyt_tran_rel"/>
    <property type="match status" value="1"/>
</dbReference>
<protein>
    <recommendedName>
        <fullName evidence="4">Nicotinamide-nucleotide adenylyltransferase</fullName>
        <ecNumber evidence="4">2.7.7.1</ecNumber>
    </recommendedName>
    <alternativeName>
        <fullName evidence="4">NAD(+) diphosphorylase</fullName>
    </alternativeName>
    <alternativeName>
        <fullName evidence="4">NAD(+) pyrophosphorylase</fullName>
    </alternativeName>
    <alternativeName>
        <fullName evidence="4">NMN adenylyltransferase</fullName>
    </alternativeName>
</protein>
<dbReference type="EC" id="2.7.7.1" evidence="4"/>
<dbReference type="UniPathway" id="UPA00253">
    <property type="reaction ID" value="UER00600"/>
</dbReference>
<keyword evidence="4" id="KW-0547">Nucleotide-binding</keyword>
<accession>A0A1J5TDH3</accession>
<comment type="similarity">
    <text evidence="1 4">Belongs to the archaeal NMN adenylyltransferase family.</text>
</comment>
<dbReference type="EMBL" id="MIYV01000004">
    <property type="protein sequence ID" value="OIR14381.1"/>
    <property type="molecule type" value="Genomic_DNA"/>
</dbReference>
<dbReference type="GO" id="GO:0005524">
    <property type="term" value="F:ATP binding"/>
    <property type="evidence" value="ECO:0007669"/>
    <property type="project" value="UniProtKB-KW"/>
</dbReference>
<dbReference type="InterPro" id="IPR014729">
    <property type="entry name" value="Rossmann-like_a/b/a_fold"/>
</dbReference>
<comment type="pathway">
    <text evidence="4">Cofactor biosynthesis; NAD(+) biosynthesis; NAD(+) from nicotinamide D-ribonucleotide: step 1/1.</text>
</comment>
<dbReference type="HAMAP" id="MF_00243">
    <property type="entry name" value="NMN_adenylyltr"/>
    <property type="match status" value="1"/>
</dbReference>
<comment type="subcellular location">
    <subcellularLocation>
        <location evidence="4">Cytoplasm</location>
    </subcellularLocation>
</comment>
<dbReference type="InterPro" id="IPR004821">
    <property type="entry name" value="Cyt_trans-like"/>
</dbReference>
<reference evidence="6 7" key="1">
    <citation type="submission" date="2016-08" db="EMBL/GenBank/DDBJ databases">
        <title>New Insights into Marine Group III Euryarchaeota, from dark to light.</title>
        <authorList>
            <person name="Haro-Moreno J.M."/>
            <person name="Rodriguez-Valera F."/>
            <person name="Lopez-Garcia P."/>
            <person name="Moreira D."/>
            <person name="Martin-Cuadrado A.B."/>
        </authorList>
    </citation>
    <scope>NUCLEOTIDE SEQUENCE [LARGE SCALE GENOMIC DNA]</scope>
    <source>
        <strain evidence="6">CG-Epi6</strain>
    </source>
</reference>
<dbReference type="GO" id="GO:0009435">
    <property type="term" value="P:NAD+ biosynthetic process"/>
    <property type="evidence" value="ECO:0007669"/>
    <property type="project" value="UniProtKB-UniRule"/>
</dbReference>
<dbReference type="NCBIfam" id="NF002243">
    <property type="entry name" value="PRK01153.1"/>
    <property type="match status" value="1"/>
</dbReference>